<accession>A0ABP0FYW9</accession>
<dbReference type="PANTHER" id="PTHR46918:SF1">
    <property type="entry name" value="SYNAPTONEMAL COMPLEX PROTEIN 1"/>
    <property type="match status" value="1"/>
</dbReference>
<feature type="coiled-coil region" evidence="1">
    <location>
        <begin position="357"/>
        <end position="475"/>
    </location>
</feature>
<dbReference type="Pfam" id="PF05483">
    <property type="entry name" value="SCP-1"/>
    <property type="match status" value="1"/>
</dbReference>
<reference evidence="3 4" key="1">
    <citation type="submission" date="2024-02" db="EMBL/GenBank/DDBJ databases">
        <authorList>
            <person name="Daric V."/>
            <person name="Darras S."/>
        </authorList>
    </citation>
    <scope>NUCLEOTIDE SEQUENCE [LARGE SCALE GENOMIC DNA]</scope>
</reference>
<evidence type="ECO:0000313" key="3">
    <source>
        <dbReference type="EMBL" id="CAK8683838.1"/>
    </source>
</evidence>
<feature type="compositionally biased region" description="Basic and acidic residues" evidence="2">
    <location>
        <begin position="13"/>
        <end position="22"/>
    </location>
</feature>
<dbReference type="EMBL" id="CAWYQH010000097">
    <property type="protein sequence ID" value="CAK8683838.1"/>
    <property type="molecule type" value="Genomic_DNA"/>
</dbReference>
<feature type="coiled-coil region" evidence="1">
    <location>
        <begin position="536"/>
        <end position="581"/>
    </location>
</feature>
<evidence type="ECO:0008006" key="5">
    <source>
        <dbReference type="Google" id="ProtNLM"/>
    </source>
</evidence>
<feature type="coiled-coil region" evidence="1">
    <location>
        <begin position="206"/>
        <end position="243"/>
    </location>
</feature>
<evidence type="ECO:0000256" key="2">
    <source>
        <dbReference type="SAM" id="MobiDB-lite"/>
    </source>
</evidence>
<dbReference type="PANTHER" id="PTHR46918">
    <property type="entry name" value="SYNAPTONEMAL COMPLEX PROTEIN 1"/>
    <property type="match status" value="1"/>
</dbReference>
<feature type="coiled-coil region" evidence="1">
    <location>
        <begin position="51"/>
        <end position="92"/>
    </location>
</feature>
<gene>
    <name evidence="3" type="ORF">CVLEPA_LOCUS14863</name>
</gene>
<feature type="region of interest" description="Disordered" evidence="2">
    <location>
        <begin position="1"/>
        <end position="22"/>
    </location>
</feature>
<dbReference type="InterPro" id="IPR008827">
    <property type="entry name" value="SYCP1"/>
</dbReference>
<comment type="caution">
    <text evidence="3">The sequence shown here is derived from an EMBL/GenBank/DDBJ whole genome shotgun (WGS) entry which is preliminary data.</text>
</comment>
<keyword evidence="1" id="KW-0175">Coiled coil</keyword>
<dbReference type="Proteomes" id="UP001642483">
    <property type="component" value="Unassembled WGS sequence"/>
</dbReference>
<keyword evidence="4" id="KW-1185">Reference proteome</keyword>
<sequence>MSSRMMFCSPPKMMEKHKEGKTKLTQKDDIRLLQAEAEKIRNWHVQAEMTTKQLEKSVQNLTQTVESQRKSLVEVQMENESLSTKMQEEIDKRVACLQKVDATREMCNLLKTQACELEGTLNYCQDLKSEIELDNADRKLVFQKLASDFNAMSDAFKKEKETHNETVEAFKKQLNDEHAKHVEIASSQTRKISDCLQLVSQNDITIEVLTHSLSDTNNNLTELEKNYNLLSNKEKELNLLNRKLSLELSLLRSVKNDLTLSLKETSGKLTQTTEKLKISQRLNTYLEDNLNEKCFQIQHLEEKYEYDTNALQTQSEQQLGRMEILNEEINKKSMLLEENQIKIDHLEKTCYDASTQISLLEDYKNELNEKYNQLVNTKADDFTKLQQYQNTIDQLMLELSELKLKKASMEEKFSESRSGNAILKERNESLQKELTELKSNETDLHIKTTDLVEKLENLEKDLGTLNEEQKKSLHALTEKENFISTCQGELKLKTLALEDQTKALNLSAQLYNELQAIRNSQALELCELNKQIKVINDDKLSQMKLHQNEKQDLEEKHAAEITKMQAEIKKAQDKLQNEISKNQLHSQCNKVLITPGNTSLCKPLSFSKSRKISKPRRSFYEPIANEVSFSGADESWCKSPIQASGGKYTKPKRFTLKHSTPIQRVLKPGSLMRNTKSASAKKCSVKNSLARRPAKKSVKENKSANEYNWFDVDKVYGFFE</sequence>
<evidence type="ECO:0000313" key="4">
    <source>
        <dbReference type="Proteomes" id="UP001642483"/>
    </source>
</evidence>
<organism evidence="3 4">
    <name type="scientific">Clavelina lepadiformis</name>
    <name type="common">Light-bulb sea squirt</name>
    <name type="synonym">Ascidia lepadiformis</name>
    <dbReference type="NCBI Taxonomy" id="159417"/>
    <lineage>
        <taxon>Eukaryota</taxon>
        <taxon>Metazoa</taxon>
        <taxon>Chordata</taxon>
        <taxon>Tunicata</taxon>
        <taxon>Ascidiacea</taxon>
        <taxon>Aplousobranchia</taxon>
        <taxon>Clavelinidae</taxon>
        <taxon>Clavelina</taxon>
    </lineage>
</organism>
<name>A0ABP0FYW9_CLALP</name>
<proteinExistence type="predicted"/>
<evidence type="ECO:0000256" key="1">
    <source>
        <dbReference type="SAM" id="Coils"/>
    </source>
</evidence>
<protein>
    <recommendedName>
        <fullName evidence="5">Synaptonemal complex protein 1</fullName>
    </recommendedName>
</protein>